<dbReference type="PANTHER" id="PTHR12751:SF18">
    <property type="entry name" value="PHOSPHATASE AND ACTIN REGULATOR 1"/>
    <property type="match status" value="1"/>
</dbReference>
<sequence>MAALVQGYPQQSGTVTMLQTRPSSASGMLQTVPVQPNGQYLPRNSQRNSVHGLPATVVTAPVVYRGGAGPVQPYAFTSTPSLNPTTQWQQYRTLRTSSSPAVPTIQSLDYLQPAVARSRYSASLSMTNLPSTANTGSQNIGAGYRDDSALPTPSTGRTTTPRSSHLNGTPIQPSLAPTTQTRAPPERYRRSVLRTDSAGPSPGQPQQEATPAPSTTASRRVPDQKVSPMLRPPSHSSQLNRPNSIVGSLPVADDTNLPLTQPENEIKRVRRRSVPAWDSPGFSLHLTPHGLEQSEEPNRPKSADNRDNTSKPGNDLVVDKTSKDAQTASASGRNTGASANRNDNISAPPTNPTSTTTHPDNAGTSPDHPRLVTIPPRGSSSDAANAKRIANPSPLSKPMTMGTGGESGQATDATDPAVQETATAPRFESPAVRKLAAINDKGGKPKSKTSRLRRAFSFGSASEFRKAAHDGDAADNAQSKLHKERNPDDAYDEEQARIAQRQEAAGIGSNIYAGGRFFHGSTDNLSISSTASSASIMIRKMGRGMKKSTRSLVGLFRPKSVIGVPSADAMQPDSSQTAVSMVTVEAERELVNVNPDPRAQNGGGTGFPRLERNSIDAARVNTSEPDRVGSSGTDDSTAARKSIVGGEKERAEILAAVRKGILKKRSGSSSPSPRPSESKGSALDLPGLPQVSDSPNSSAPSTPNEESQGLRRTGGVTIGSEDYFVTALRLRQDSKSSPTTPQGSLKRNATFSPRIVFFETWPSGEYDRRGEVATCNRLTPMLAQQIKEELNTFKMEMEVHENSKIYTHFF</sequence>
<organism evidence="2 3">
    <name type="scientific">Trichocladium antarcticum</name>
    <dbReference type="NCBI Taxonomy" id="1450529"/>
    <lineage>
        <taxon>Eukaryota</taxon>
        <taxon>Fungi</taxon>
        <taxon>Dikarya</taxon>
        <taxon>Ascomycota</taxon>
        <taxon>Pezizomycotina</taxon>
        <taxon>Sordariomycetes</taxon>
        <taxon>Sordariomycetidae</taxon>
        <taxon>Sordariales</taxon>
        <taxon>Chaetomiaceae</taxon>
        <taxon>Trichocladium</taxon>
    </lineage>
</organism>
<feature type="compositionally biased region" description="Basic and acidic residues" evidence="1">
    <location>
        <begin position="296"/>
        <end position="309"/>
    </location>
</feature>
<name>A0AAN6ZH84_9PEZI</name>
<feature type="compositionally biased region" description="Low complexity" evidence="1">
    <location>
        <begin position="151"/>
        <end position="164"/>
    </location>
</feature>
<feature type="region of interest" description="Disordered" evidence="1">
    <location>
        <begin position="129"/>
        <end position="422"/>
    </location>
</feature>
<evidence type="ECO:0008006" key="4">
    <source>
        <dbReference type="Google" id="ProtNLM"/>
    </source>
</evidence>
<feature type="compositionally biased region" description="Polar residues" evidence="1">
    <location>
        <begin position="324"/>
        <end position="347"/>
    </location>
</feature>
<dbReference type="GO" id="GO:0030036">
    <property type="term" value="P:actin cytoskeleton organization"/>
    <property type="evidence" value="ECO:0007669"/>
    <property type="project" value="TreeGrafter"/>
</dbReference>
<feature type="compositionally biased region" description="Polar residues" evidence="1">
    <location>
        <begin position="129"/>
        <end position="140"/>
    </location>
</feature>
<feature type="compositionally biased region" description="Polar residues" evidence="1">
    <location>
        <begin position="691"/>
        <end position="707"/>
    </location>
</feature>
<dbReference type="PANTHER" id="PTHR12751">
    <property type="entry name" value="PHOSPHATASE AND ACTIN REGULATOR PHACTR"/>
    <property type="match status" value="1"/>
</dbReference>
<dbReference type="GO" id="GO:0003779">
    <property type="term" value="F:actin binding"/>
    <property type="evidence" value="ECO:0007669"/>
    <property type="project" value="TreeGrafter"/>
</dbReference>
<reference evidence="2" key="1">
    <citation type="journal article" date="2023" name="Mol. Phylogenet. Evol.">
        <title>Genome-scale phylogeny and comparative genomics of the fungal order Sordariales.</title>
        <authorList>
            <person name="Hensen N."/>
            <person name="Bonometti L."/>
            <person name="Westerberg I."/>
            <person name="Brannstrom I.O."/>
            <person name="Guillou S."/>
            <person name="Cros-Aarteil S."/>
            <person name="Calhoun S."/>
            <person name="Haridas S."/>
            <person name="Kuo A."/>
            <person name="Mondo S."/>
            <person name="Pangilinan J."/>
            <person name="Riley R."/>
            <person name="LaButti K."/>
            <person name="Andreopoulos B."/>
            <person name="Lipzen A."/>
            <person name="Chen C."/>
            <person name="Yan M."/>
            <person name="Daum C."/>
            <person name="Ng V."/>
            <person name="Clum A."/>
            <person name="Steindorff A."/>
            <person name="Ohm R.A."/>
            <person name="Martin F."/>
            <person name="Silar P."/>
            <person name="Natvig D.O."/>
            <person name="Lalanne C."/>
            <person name="Gautier V."/>
            <person name="Ament-Velasquez S.L."/>
            <person name="Kruys A."/>
            <person name="Hutchinson M.I."/>
            <person name="Powell A.J."/>
            <person name="Barry K."/>
            <person name="Miller A.N."/>
            <person name="Grigoriev I.V."/>
            <person name="Debuchy R."/>
            <person name="Gladieux P."/>
            <person name="Hiltunen Thoren M."/>
            <person name="Johannesson H."/>
        </authorList>
    </citation>
    <scope>NUCLEOTIDE SEQUENCE</scope>
    <source>
        <strain evidence="2">CBS 123565</strain>
    </source>
</reference>
<proteinExistence type="predicted"/>
<feature type="compositionally biased region" description="Polar residues" evidence="1">
    <location>
        <begin position="204"/>
        <end position="218"/>
    </location>
</feature>
<feature type="compositionally biased region" description="Polar residues" evidence="1">
    <location>
        <begin position="165"/>
        <end position="182"/>
    </location>
</feature>
<feature type="region of interest" description="Disordered" evidence="1">
    <location>
        <begin position="465"/>
        <end position="491"/>
    </location>
</feature>
<dbReference type="Proteomes" id="UP001304895">
    <property type="component" value="Unassembled WGS sequence"/>
</dbReference>
<dbReference type="EMBL" id="MU853402">
    <property type="protein sequence ID" value="KAK4137783.1"/>
    <property type="molecule type" value="Genomic_DNA"/>
</dbReference>
<feature type="region of interest" description="Disordered" evidence="1">
    <location>
        <begin position="662"/>
        <end position="716"/>
    </location>
</feature>
<reference evidence="2" key="2">
    <citation type="submission" date="2023-05" db="EMBL/GenBank/DDBJ databases">
        <authorList>
            <consortium name="Lawrence Berkeley National Laboratory"/>
            <person name="Steindorff A."/>
            <person name="Hensen N."/>
            <person name="Bonometti L."/>
            <person name="Westerberg I."/>
            <person name="Brannstrom I.O."/>
            <person name="Guillou S."/>
            <person name="Cros-Aarteil S."/>
            <person name="Calhoun S."/>
            <person name="Haridas S."/>
            <person name="Kuo A."/>
            <person name="Mondo S."/>
            <person name="Pangilinan J."/>
            <person name="Riley R."/>
            <person name="Labutti K."/>
            <person name="Andreopoulos B."/>
            <person name="Lipzen A."/>
            <person name="Chen C."/>
            <person name="Yanf M."/>
            <person name="Daum C."/>
            <person name="Ng V."/>
            <person name="Clum A."/>
            <person name="Ohm R."/>
            <person name="Martin F."/>
            <person name="Silar P."/>
            <person name="Natvig D."/>
            <person name="Lalanne C."/>
            <person name="Gautier V."/>
            <person name="Ament-Velasquez S.L."/>
            <person name="Kruys A."/>
            <person name="Hutchinson M.I."/>
            <person name="Powell A.J."/>
            <person name="Barry K."/>
            <person name="Miller A.N."/>
            <person name="Grigoriev I.V."/>
            <person name="Debuchy R."/>
            <person name="Gladieux P."/>
            <person name="Thoren M.H."/>
            <person name="Johannesson H."/>
        </authorList>
    </citation>
    <scope>NUCLEOTIDE SEQUENCE</scope>
    <source>
        <strain evidence="2">CBS 123565</strain>
    </source>
</reference>
<comment type="caution">
    <text evidence="2">The sequence shown here is derived from an EMBL/GenBank/DDBJ whole genome shotgun (WGS) entry which is preliminary data.</text>
</comment>
<protein>
    <recommendedName>
        <fullName evidence="4">Protein BNI4</fullName>
    </recommendedName>
</protein>
<accession>A0AAN6ZH84</accession>
<keyword evidence="3" id="KW-1185">Reference proteome</keyword>
<feature type="compositionally biased region" description="Polar residues" evidence="1">
    <location>
        <begin position="234"/>
        <end position="246"/>
    </location>
</feature>
<evidence type="ECO:0000313" key="2">
    <source>
        <dbReference type="EMBL" id="KAK4137783.1"/>
    </source>
</evidence>
<evidence type="ECO:0000313" key="3">
    <source>
        <dbReference type="Proteomes" id="UP001304895"/>
    </source>
</evidence>
<dbReference type="AlphaFoldDB" id="A0AAN6ZH84"/>
<gene>
    <name evidence="2" type="ORF">BT67DRAFT_121035</name>
</gene>
<feature type="region of interest" description="Disordered" evidence="1">
    <location>
        <begin position="592"/>
        <end position="646"/>
    </location>
</feature>
<evidence type="ECO:0000256" key="1">
    <source>
        <dbReference type="SAM" id="MobiDB-lite"/>
    </source>
</evidence>